<organism evidence="1 2">
    <name type="scientific">Tetraparma gracilis</name>
    <dbReference type="NCBI Taxonomy" id="2962635"/>
    <lineage>
        <taxon>Eukaryota</taxon>
        <taxon>Sar</taxon>
        <taxon>Stramenopiles</taxon>
        <taxon>Ochrophyta</taxon>
        <taxon>Bolidophyceae</taxon>
        <taxon>Parmales</taxon>
        <taxon>Triparmaceae</taxon>
        <taxon>Tetraparma</taxon>
    </lineage>
</organism>
<comment type="caution">
    <text evidence="1">The sequence shown here is derived from an EMBL/GenBank/DDBJ whole genome shotgun (WGS) entry which is preliminary data.</text>
</comment>
<evidence type="ECO:0008006" key="3">
    <source>
        <dbReference type="Google" id="ProtNLM"/>
    </source>
</evidence>
<dbReference type="CDD" id="cd14726">
    <property type="entry name" value="TraB_PrgY-like"/>
    <property type="match status" value="1"/>
</dbReference>
<dbReference type="PANTHER" id="PTHR21530">
    <property type="entry name" value="PHEROMONE SHUTDOWN PROTEIN"/>
    <property type="match status" value="1"/>
</dbReference>
<dbReference type="EMBL" id="BRYB01002784">
    <property type="protein sequence ID" value="GMI25395.1"/>
    <property type="molecule type" value="Genomic_DNA"/>
</dbReference>
<evidence type="ECO:0000313" key="2">
    <source>
        <dbReference type="Proteomes" id="UP001165060"/>
    </source>
</evidence>
<dbReference type="Proteomes" id="UP001165060">
    <property type="component" value="Unassembled WGS sequence"/>
</dbReference>
<keyword evidence="2" id="KW-1185">Reference proteome</keyword>
<protein>
    <recommendedName>
        <fullName evidence="3">TraB</fullName>
    </recommendedName>
</protein>
<feature type="non-terminal residue" evidence="1">
    <location>
        <position position="1"/>
    </location>
</feature>
<proteinExistence type="predicted"/>
<sequence length="178" mass="18572">SAKLFVTSKLIGSALRGFYSKLGGEGFSPGAEFSAAADAAREVGATVVLGDRDVDVTLRRLAEAAQRTDFSKVSFEDLDAASASVLGVGDPTSVTSAELSAMVERMKERGNTDKLMAAVEAALPELYGALVGERDEYMGRGLDELGAGRAVAVVGVAHLRGIVEYLEGRGWKQQGGCV</sequence>
<gene>
    <name evidence="1" type="ORF">TeGR_g12772</name>
</gene>
<name>A0ABQ6MGG6_9STRA</name>
<dbReference type="InterPro" id="IPR002816">
    <property type="entry name" value="TraB/PrgY/GumN_fam"/>
</dbReference>
<dbReference type="Pfam" id="PF01963">
    <property type="entry name" value="TraB_PrgY_gumN"/>
    <property type="match status" value="1"/>
</dbReference>
<reference evidence="1 2" key="1">
    <citation type="journal article" date="2023" name="Commun. Biol.">
        <title>Genome analysis of Parmales, the sister group of diatoms, reveals the evolutionary specialization of diatoms from phago-mixotrophs to photoautotrophs.</title>
        <authorList>
            <person name="Ban H."/>
            <person name="Sato S."/>
            <person name="Yoshikawa S."/>
            <person name="Yamada K."/>
            <person name="Nakamura Y."/>
            <person name="Ichinomiya M."/>
            <person name="Sato N."/>
            <person name="Blanc-Mathieu R."/>
            <person name="Endo H."/>
            <person name="Kuwata A."/>
            <person name="Ogata H."/>
        </authorList>
    </citation>
    <scope>NUCLEOTIDE SEQUENCE [LARGE SCALE GENOMIC DNA]</scope>
</reference>
<accession>A0ABQ6MGG6</accession>
<dbReference type="PANTHER" id="PTHR21530:SF7">
    <property type="entry name" value="TRAB DOMAIN-CONTAINING PROTEIN"/>
    <property type="match status" value="1"/>
</dbReference>
<dbReference type="InterPro" id="IPR046345">
    <property type="entry name" value="TraB_PrgY-like"/>
</dbReference>
<evidence type="ECO:0000313" key="1">
    <source>
        <dbReference type="EMBL" id="GMI25395.1"/>
    </source>
</evidence>